<evidence type="ECO:0000256" key="3">
    <source>
        <dbReference type="ARBA" id="ARBA00022525"/>
    </source>
</evidence>
<dbReference type="InterPro" id="IPR033906">
    <property type="entry name" value="Lipase_N"/>
</dbReference>
<protein>
    <submittedName>
        <fullName evidence="8">Putative pancreatic lipase-like enzyme</fullName>
    </submittedName>
</protein>
<feature type="domain" description="Lipase" evidence="7">
    <location>
        <begin position="2"/>
        <end position="344"/>
    </location>
</feature>
<dbReference type="GO" id="GO:0016298">
    <property type="term" value="F:lipase activity"/>
    <property type="evidence" value="ECO:0007669"/>
    <property type="project" value="InterPro"/>
</dbReference>
<dbReference type="Gene3D" id="3.40.50.1820">
    <property type="entry name" value="alpha/beta hydrolase"/>
    <property type="match status" value="1"/>
</dbReference>
<dbReference type="PIRSF" id="PIRSF000865">
    <property type="entry name" value="Lipoprotein_lipase_LIPH"/>
    <property type="match status" value="1"/>
</dbReference>
<dbReference type="FunFam" id="3.40.50.1820:FF:000033">
    <property type="entry name" value="Pancreatic triacylglycerol lipase"/>
    <property type="match status" value="1"/>
</dbReference>
<evidence type="ECO:0000256" key="6">
    <source>
        <dbReference type="RuleBase" id="RU004262"/>
    </source>
</evidence>
<name>A0A1E1X6I6_9ACAR</name>
<dbReference type="InterPro" id="IPR000734">
    <property type="entry name" value="TAG_lipase"/>
</dbReference>
<dbReference type="CDD" id="cd00707">
    <property type="entry name" value="Pancreat_lipase_like"/>
    <property type="match status" value="1"/>
</dbReference>
<dbReference type="AlphaFoldDB" id="A0A1E1X6I6"/>
<keyword evidence="3" id="KW-0964">Secreted</keyword>
<dbReference type="GO" id="GO:0016042">
    <property type="term" value="P:lipid catabolic process"/>
    <property type="evidence" value="ECO:0007669"/>
    <property type="project" value="TreeGrafter"/>
</dbReference>
<dbReference type="InterPro" id="IPR013818">
    <property type="entry name" value="Lipase"/>
</dbReference>
<dbReference type="SUPFAM" id="SSF53474">
    <property type="entry name" value="alpha/beta-Hydrolases"/>
    <property type="match status" value="1"/>
</dbReference>
<dbReference type="EMBL" id="GFAC01004318">
    <property type="protein sequence ID" value="JAT94870.1"/>
    <property type="molecule type" value="mRNA"/>
</dbReference>
<evidence type="ECO:0000259" key="7">
    <source>
        <dbReference type="Pfam" id="PF00151"/>
    </source>
</evidence>
<evidence type="ECO:0000256" key="4">
    <source>
        <dbReference type="PIRSR" id="PIRSR000865-1"/>
    </source>
</evidence>
<dbReference type="PANTHER" id="PTHR11610">
    <property type="entry name" value="LIPASE"/>
    <property type="match status" value="1"/>
</dbReference>
<organism evidence="8">
    <name type="scientific">Amblyomma aureolatum</name>
    <dbReference type="NCBI Taxonomy" id="187763"/>
    <lineage>
        <taxon>Eukaryota</taxon>
        <taxon>Metazoa</taxon>
        <taxon>Ecdysozoa</taxon>
        <taxon>Arthropoda</taxon>
        <taxon>Chelicerata</taxon>
        <taxon>Arachnida</taxon>
        <taxon>Acari</taxon>
        <taxon>Parasitiformes</taxon>
        <taxon>Ixodida</taxon>
        <taxon>Ixodoidea</taxon>
        <taxon>Ixodidae</taxon>
        <taxon>Amblyomminae</taxon>
        <taxon>Amblyomma</taxon>
    </lineage>
</organism>
<dbReference type="GO" id="GO:0052689">
    <property type="term" value="F:carboxylic ester hydrolase activity"/>
    <property type="evidence" value="ECO:0007669"/>
    <property type="project" value="InterPro"/>
</dbReference>
<keyword evidence="5" id="KW-0106">Calcium</keyword>
<dbReference type="PANTHER" id="PTHR11610:SF185">
    <property type="entry name" value="LD47264P"/>
    <property type="match status" value="1"/>
</dbReference>
<dbReference type="GO" id="GO:0046872">
    <property type="term" value="F:metal ion binding"/>
    <property type="evidence" value="ECO:0007669"/>
    <property type="project" value="UniProtKB-KW"/>
</dbReference>
<feature type="active site" description="Charge relay system" evidence="4">
    <location>
        <position position="178"/>
    </location>
</feature>
<sequence>KCYGELGCMEVDEPFYHPVHRPVYQTPVDRADANTRFLLFAQRSDPKVYTTLRWDSDVDEVRAAPFNASRETKFLVHGYLDRSSFGAWMNDMKNAYLKYADVNVVEVDWSDANLCLYECAVTNARLVGAEIALFIRKLQEAFGADPKSMHIIGHSLGAHLAGYAGAIITGLGRITGLDPAELYFDRVPPAVRLDQTDAEFVDVIHTDCHPYLSKLWESEGMGMYEAVGHVDFYPNGGKYMPGCDTTNRILKIFTHGVFKGIRAVVSCNHQRSTEYMLESIANQDCLPLAYECPSFEAYTRGQCSHCGPDGSGCAAMGERAIQWSHFKGREPRRMFTVTAAHSKFCVYQYVVTLTTGAKVGRVSGSGNIYLTDRSQGSQKIKISSRPMNFHPEQNYTFLVTTPTPISESSELVVEYRSNQILFLYNVPLLRVSIRPMTSALTEREAKDKTFHRCPLWHPKGIAAYSPVKLKNC</sequence>
<dbReference type="InterPro" id="IPR016272">
    <property type="entry name" value="Lipase_LIPH"/>
</dbReference>
<evidence type="ECO:0000313" key="8">
    <source>
        <dbReference type="EMBL" id="JAT94870.1"/>
    </source>
</evidence>
<comment type="similarity">
    <text evidence="2 6">Belongs to the AB hydrolase superfamily. Lipase family.</text>
</comment>
<evidence type="ECO:0000256" key="5">
    <source>
        <dbReference type="PIRSR" id="PIRSR000865-2"/>
    </source>
</evidence>
<dbReference type="GO" id="GO:0005615">
    <property type="term" value="C:extracellular space"/>
    <property type="evidence" value="ECO:0007669"/>
    <property type="project" value="TreeGrafter"/>
</dbReference>
<evidence type="ECO:0000256" key="2">
    <source>
        <dbReference type="ARBA" id="ARBA00010701"/>
    </source>
</evidence>
<evidence type="ECO:0000256" key="1">
    <source>
        <dbReference type="ARBA" id="ARBA00004613"/>
    </source>
</evidence>
<feature type="active site" description="Nucleophile" evidence="4">
    <location>
        <position position="155"/>
    </location>
</feature>
<dbReference type="InterPro" id="IPR029058">
    <property type="entry name" value="AB_hydrolase_fold"/>
</dbReference>
<comment type="subcellular location">
    <subcellularLocation>
        <location evidence="1">Secreted</location>
    </subcellularLocation>
</comment>
<feature type="active site" description="Charge relay system" evidence="4">
    <location>
        <position position="269"/>
    </location>
</feature>
<proteinExistence type="evidence at transcript level"/>
<reference evidence="8" key="1">
    <citation type="journal article" date="2017" name="Front. Cell. Infect. Microbiol.">
        <title>The Distinct Transcriptional Response of the Midgut of Amblyomma sculptum and Amblyomma aureolatum Ticks to Rickettsia rickettsii Correlates to Their Differences in Susceptibility to Infection.</title>
        <authorList>
            <person name="Martins L.A."/>
            <person name="Galletti M.F.B.M."/>
            <person name="Ribeiro J.M."/>
            <person name="Fujita A."/>
            <person name="Costa F.B."/>
            <person name="Labruna M.B."/>
            <person name="Daffre S."/>
            <person name="Fogaca A.C."/>
        </authorList>
    </citation>
    <scope>NUCLEOTIDE SEQUENCE</scope>
</reference>
<feature type="binding site" evidence="5">
    <location>
        <position position="194"/>
    </location>
    <ligand>
        <name>Ca(2+)</name>
        <dbReference type="ChEBI" id="CHEBI:29108"/>
    </ligand>
</feature>
<feature type="non-terminal residue" evidence="8">
    <location>
        <position position="1"/>
    </location>
</feature>
<keyword evidence="5" id="KW-0479">Metal-binding</keyword>
<accession>A0A1E1X6I6</accession>
<feature type="binding site" evidence="5">
    <location>
        <position position="192"/>
    </location>
    <ligand>
        <name>Ca(2+)</name>
        <dbReference type="ChEBI" id="CHEBI:29108"/>
    </ligand>
</feature>
<dbReference type="PRINTS" id="PR00821">
    <property type="entry name" value="TAGLIPASE"/>
</dbReference>
<feature type="binding site" evidence="5">
    <location>
        <position position="197"/>
    </location>
    <ligand>
        <name>Ca(2+)</name>
        <dbReference type="ChEBI" id="CHEBI:29108"/>
    </ligand>
</feature>
<dbReference type="Pfam" id="PF00151">
    <property type="entry name" value="Lipase"/>
    <property type="match status" value="1"/>
</dbReference>